<comment type="caution">
    <text evidence="2">The sequence shown here is derived from an EMBL/GenBank/DDBJ whole genome shotgun (WGS) entry which is preliminary data.</text>
</comment>
<dbReference type="Pfam" id="PF23397">
    <property type="entry name" value="DUF7104"/>
    <property type="match status" value="2"/>
</dbReference>
<feature type="repeat" description="ANK" evidence="1">
    <location>
        <begin position="128"/>
        <end position="150"/>
    </location>
</feature>
<dbReference type="AlphaFoldDB" id="A0AAD9LV06"/>
<protein>
    <submittedName>
        <fullName evidence="2">Ankyrin</fullName>
    </submittedName>
</protein>
<dbReference type="PANTHER" id="PTHR24184">
    <property type="entry name" value="SI:CH211-189E2.2"/>
    <property type="match status" value="1"/>
</dbReference>
<dbReference type="Gene3D" id="1.25.40.20">
    <property type="entry name" value="Ankyrin repeat-containing domain"/>
    <property type="match status" value="1"/>
</dbReference>
<evidence type="ECO:0000256" key="1">
    <source>
        <dbReference type="PROSITE-ProRule" id="PRU00023"/>
    </source>
</evidence>
<dbReference type="InterPro" id="IPR055530">
    <property type="entry name" value="DUF7104"/>
</dbReference>
<keyword evidence="1" id="KW-0040">ANK repeat</keyword>
<dbReference type="InterPro" id="IPR036770">
    <property type="entry name" value="Ankyrin_rpt-contain_sf"/>
</dbReference>
<dbReference type="PANTHER" id="PTHR24184:SF11">
    <property type="entry name" value="ANKYRIN REPEAT AND SOCS BOX CONTAINING 3"/>
    <property type="match status" value="1"/>
</dbReference>
<dbReference type="InterPro" id="IPR002110">
    <property type="entry name" value="Ankyrin_rpt"/>
</dbReference>
<dbReference type="EMBL" id="MU843104">
    <property type="protein sequence ID" value="KAK2021447.1"/>
    <property type="molecule type" value="Genomic_DNA"/>
</dbReference>
<evidence type="ECO:0000313" key="3">
    <source>
        <dbReference type="Proteomes" id="UP001232148"/>
    </source>
</evidence>
<keyword evidence="3" id="KW-1185">Reference proteome</keyword>
<organism evidence="2 3">
    <name type="scientific">Colletotrichum zoysiae</name>
    <dbReference type="NCBI Taxonomy" id="1216348"/>
    <lineage>
        <taxon>Eukaryota</taxon>
        <taxon>Fungi</taxon>
        <taxon>Dikarya</taxon>
        <taxon>Ascomycota</taxon>
        <taxon>Pezizomycotina</taxon>
        <taxon>Sordariomycetes</taxon>
        <taxon>Hypocreomycetidae</taxon>
        <taxon>Glomerellales</taxon>
        <taxon>Glomerellaceae</taxon>
        <taxon>Colletotrichum</taxon>
        <taxon>Colletotrichum graminicola species complex</taxon>
    </lineage>
</organism>
<accession>A0AAD9LV06</accession>
<gene>
    <name evidence="2" type="ORF">LX32DRAFT_575370</name>
</gene>
<name>A0AAD9LV06_9PEZI</name>
<dbReference type="PROSITE" id="PS50297">
    <property type="entry name" value="ANK_REP_REGION"/>
    <property type="match status" value="1"/>
</dbReference>
<reference evidence="2" key="1">
    <citation type="submission" date="2021-06" db="EMBL/GenBank/DDBJ databases">
        <title>Comparative genomics, transcriptomics and evolutionary studies reveal genomic signatures of adaptation to plant cell wall in hemibiotrophic fungi.</title>
        <authorList>
            <consortium name="DOE Joint Genome Institute"/>
            <person name="Baroncelli R."/>
            <person name="Diaz J.F."/>
            <person name="Benocci T."/>
            <person name="Peng M."/>
            <person name="Battaglia E."/>
            <person name="Haridas S."/>
            <person name="Andreopoulos W."/>
            <person name="Labutti K."/>
            <person name="Pangilinan J."/>
            <person name="Floch G.L."/>
            <person name="Makela M.R."/>
            <person name="Henrissat B."/>
            <person name="Grigoriev I.V."/>
            <person name="Crouch J.A."/>
            <person name="De Vries R.P."/>
            <person name="Sukno S.A."/>
            <person name="Thon M.R."/>
        </authorList>
    </citation>
    <scope>NUCLEOTIDE SEQUENCE</scope>
    <source>
        <strain evidence="2">MAFF235873</strain>
    </source>
</reference>
<proteinExistence type="predicted"/>
<dbReference type="PROSITE" id="PS50088">
    <property type="entry name" value="ANK_REPEAT"/>
    <property type="match status" value="1"/>
</dbReference>
<dbReference type="Proteomes" id="UP001232148">
    <property type="component" value="Unassembled WGS sequence"/>
</dbReference>
<evidence type="ECO:0000313" key="2">
    <source>
        <dbReference type="EMBL" id="KAK2021447.1"/>
    </source>
</evidence>
<dbReference type="SMART" id="SM00248">
    <property type="entry name" value="ANK"/>
    <property type="match status" value="4"/>
</dbReference>
<sequence length="262" mass="28350">MKAAAGNRGSGQKIIALLLDKRGDDIQITEDVVKAAAQTTGCRRIVSFLLTQRRTETMDSITPQTCFTAAACGQLDAIDYLCFQIARMDVNPAWRDIAHLYHAAENGAVDEIRDLVQQAVPFNTQDTFGRTPLCIAACNGHTEVVKLLTQSVEVDIDCLSTSRRSPVFWPSARGNEDIVNIVVSAGAKTYFKDIDGQTAVSIARQNGHDSAFRILLNSEAAQQECRDALMGIASLGGCAEPGRNNRYSGPGQVVHAVLHEDS</sequence>
<dbReference type="Pfam" id="PF12796">
    <property type="entry name" value="Ank_2"/>
    <property type="match status" value="1"/>
</dbReference>
<dbReference type="Gene3D" id="1.20.5.340">
    <property type="match status" value="1"/>
</dbReference>
<dbReference type="SUPFAM" id="SSF48403">
    <property type="entry name" value="Ankyrin repeat"/>
    <property type="match status" value="1"/>
</dbReference>